<accession>A0A813I448</accession>
<dbReference type="Pfam" id="PF00641">
    <property type="entry name" value="Zn_ribbon_RanBP"/>
    <property type="match status" value="2"/>
</dbReference>
<dbReference type="Proteomes" id="UP000626109">
    <property type="component" value="Unassembled WGS sequence"/>
</dbReference>
<dbReference type="EMBL" id="CAJNNW010003386">
    <property type="protein sequence ID" value="CAE8645304.1"/>
    <property type="molecule type" value="Genomic_DNA"/>
</dbReference>
<keyword evidence="1" id="KW-0479">Metal-binding</keyword>
<feature type="domain" description="RanBP2-type" evidence="6">
    <location>
        <begin position="408"/>
        <end position="437"/>
    </location>
</feature>
<feature type="region of interest" description="Disordered" evidence="5">
    <location>
        <begin position="772"/>
        <end position="811"/>
    </location>
</feature>
<feature type="compositionally biased region" description="Basic and acidic residues" evidence="5">
    <location>
        <begin position="802"/>
        <end position="811"/>
    </location>
</feature>
<feature type="region of interest" description="Disordered" evidence="5">
    <location>
        <begin position="834"/>
        <end position="870"/>
    </location>
</feature>
<feature type="compositionally biased region" description="Basic and acidic residues" evidence="5">
    <location>
        <begin position="735"/>
        <end position="745"/>
    </location>
</feature>
<feature type="domain" description="RanBP2-type" evidence="6">
    <location>
        <begin position="1299"/>
        <end position="1328"/>
    </location>
</feature>
<feature type="domain" description="RanBP2-type" evidence="6">
    <location>
        <begin position="747"/>
        <end position="776"/>
    </location>
</feature>
<dbReference type="Gene3D" id="4.10.1060.10">
    <property type="entry name" value="Zinc finger, RanBP2-type"/>
    <property type="match status" value="22"/>
</dbReference>
<feature type="domain" description="RanBP2-type" evidence="6">
    <location>
        <begin position="553"/>
        <end position="582"/>
    </location>
</feature>
<dbReference type="GO" id="GO:0003729">
    <property type="term" value="F:mRNA binding"/>
    <property type="evidence" value="ECO:0007669"/>
    <property type="project" value="TreeGrafter"/>
</dbReference>
<evidence type="ECO:0000256" key="4">
    <source>
        <dbReference type="PROSITE-ProRule" id="PRU00322"/>
    </source>
</evidence>
<feature type="domain" description="RanBP2-type" evidence="6">
    <location>
        <begin position="1232"/>
        <end position="1261"/>
    </location>
</feature>
<feature type="domain" description="RanBP2-type" evidence="6">
    <location>
        <begin position="1088"/>
        <end position="1117"/>
    </location>
</feature>
<evidence type="ECO:0000256" key="2">
    <source>
        <dbReference type="ARBA" id="ARBA00022771"/>
    </source>
</evidence>
<protein>
    <recommendedName>
        <fullName evidence="6">RanBP2-type domain-containing protein</fullName>
    </recommendedName>
</protein>
<evidence type="ECO:0000256" key="3">
    <source>
        <dbReference type="ARBA" id="ARBA00022833"/>
    </source>
</evidence>
<feature type="domain" description="RanBP2-type" evidence="6">
    <location>
        <begin position="6"/>
        <end position="35"/>
    </location>
</feature>
<feature type="region of interest" description="Disordered" evidence="5">
    <location>
        <begin position="91"/>
        <end position="135"/>
    </location>
</feature>
<comment type="caution">
    <text evidence="7">The sequence shown here is derived from an EMBL/GenBank/DDBJ whole genome shotgun (WGS) entry which is preliminary data.</text>
</comment>
<feature type="domain" description="RanBP2-type" evidence="6">
    <location>
        <begin position="1136"/>
        <end position="1165"/>
    </location>
</feature>
<feature type="domain" description="RanBP2-type" evidence="6">
    <location>
        <begin position="356"/>
        <end position="385"/>
    </location>
</feature>
<dbReference type="SMART" id="SM00547">
    <property type="entry name" value="ZnF_RBZ"/>
    <property type="match status" value="22"/>
</dbReference>
<feature type="domain" description="RanBP2-type" evidence="6">
    <location>
        <begin position="191"/>
        <end position="220"/>
    </location>
</feature>
<keyword evidence="2 4" id="KW-0863">Zinc-finger</keyword>
<feature type="compositionally biased region" description="Basic and acidic residues" evidence="5">
    <location>
        <begin position="861"/>
        <end position="870"/>
    </location>
</feature>
<feature type="domain" description="RanBP2-type" evidence="6">
    <location>
        <begin position="698"/>
        <end position="727"/>
    </location>
</feature>
<organism evidence="7 8">
    <name type="scientific">Polarella glacialis</name>
    <name type="common">Dinoflagellate</name>
    <dbReference type="NCBI Taxonomy" id="89957"/>
    <lineage>
        <taxon>Eukaryota</taxon>
        <taxon>Sar</taxon>
        <taxon>Alveolata</taxon>
        <taxon>Dinophyceae</taxon>
        <taxon>Suessiales</taxon>
        <taxon>Suessiaceae</taxon>
        <taxon>Polarella</taxon>
    </lineage>
</organism>
<feature type="domain" description="RanBP2-type" evidence="6">
    <location>
        <begin position="505"/>
        <end position="534"/>
    </location>
</feature>
<feature type="domain" description="RanBP2-type" evidence="6">
    <location>
        <begin position="814"/>
        <end position="843"/>
    </location>
</feature>
<feature type="non-terminal residue" evidence="7">
    <location>
        <position position="1"/>
    </location>
</feature>
<feature type="domain" description="RanBP2-type" evidence="6">
    <location>
        <begin position="988"/>
        <end position="1017"/>
    </location>
</feature>
<reference evidence="7" key="1">
    <citation type="submission" date="2021-02" db="EMBL/GenBank/DDBJ databases">
        <authorList>
            <person name="Dougan E. K."/>
            <person name="Rhodes N."/>
            <person name="Thang M."/>
            <person name="Chan C."/>
        </authorList>
    </citation>
    <scope>NUCLEOTIDE SEQUENCE</scope>
</reference>
<dbReference type="InterPro" id="IPR001876">
    <property type="entry name" value="Znf_RanBP2"/>
</dbReference>
<feature type="domain" description="RanBP2-type" evidence="6">
    <location>
        <begin position="658"/>
        <end position="689"/>
    </location>
</feature>
<dbReference type="PROSITE" id="PS50199">
    <property type="entry name" value="ZF_RANBP2_2"/>
    <property type="match status" value="22"/>
</dbReference>
<feature type="region of interest" description="Disordered" evidence="5">
    <location>
        <begin position="530"/>
        <end position="549"/>
    </location>
</feature>
<dbReference type="PANTHER" id="PTHR23111">
    <property type="entry name" value="ZINC FINGER PROTEIN"/>
    <property type="match status" value="1"/>
</dbReference>
<evidence type="ECO:0000256" key="1">
    <source>
        <dbReference type="ARBA" id="ARBA00022723"/>
    </source>
</evidence>
<feature type="domain" description="RanBP2-type" evidence="6">
    <location>
        <begin position="1040"/>
        <end position="1069"/>
    </location>
</feature>
<proteinExistence type="predicted"/>
<feature type="region of interest" description="Disordered" evidence="5">
    <location>
        <begin position="724"/>
        <end position="745"/>
    </location>
</feature>
<dbReference type="PANTHER" id="PTHR23111:SF40">
    <property type="entry name" value="RNA-BINDING PROTEIN INVOLVED IN HETEROCHROMATIN ASSEMBLY-RELATED"/>
    <property type="match status" value="1"/>
</dbReference>
<name>A0A813I448_POLGL</name>
<feature type="compositionally biased region" description="Polar residues" evidence="5">
    <location>
        <begin position="785"/>
        <end position="794"/>
    </location>
</feature>
<evidence type="ECO:0000313" key="7">
    <source>
        <dbReference type="EMBL" id="CAE8645304.1"/>
    </source>
</evidence>
<keyword evidence="3" id="KW-0862">Zinc</keyword>
<evidence type="ECO:0000256" key="5">
    <source>
        <dbReference type="SAM" id="MobiDB-lite"/>
    </source>
</evidence>
<evidence type="ECO:0000259" key="6">
    <source>
        <dbReference type="PROSITE" id="PS50199"/>
    </source>
</evidence>
<feature type="domain" description="RanBP2-type" evidence="6">
    <location>
        <begin position="229"/>
        <end position="260"/>
    </location>
</feature>
<feature type="domain" description="RanBP2-type" evidence="6">
    <location>
        <begin position="456"/>
        <end position="485"/>
    </location>
</feature>
<sequence>MAGGFKEGDWNCDECGDHQFARNATCRKCGAPKPGEAEDDEGDREGSRTSRGGDRHREPASRTPVRDRGMKEGDWNCDECGDHQFAKNTACRKCGAPRPGEGGHDRGRSQTIRASSRQPEYASRGPSDRGGGRDKDFKDGDWSCASCGDHQFARNTTCRKCGEPRSDNDVDDGYAAPRPAPRAPENSRDFKDGDWTCGSCGDHQFGRNNSCRKCGDPKPVVSSNNQLSKAGDWICPNPSCKDLQFEKNQECRRCHTPKPRAVPDYGRAAPLVYGKGAPHDYGRAAPPDYGRGAPVHDYGRAAPPDYGKGAPYDHGKGGYVPPAYAGYAPPTYALPAYVPIPAYSAPPPAASGRGYKPGDWICPACGDHQFERNQSCRKCQGPKPSHYAAAAHAPLPPVEAAPSGKGFKEGDWSCPACGDHQFERNQNCRKCSEPKPQPGYAHPPPVAAAPSGKGFKEGDWSCPACGDHQFERNQNCRKCGEEKPPPSYDQIFPVAAAAPSGKGFKEGDWSCPACGDHQFERNQNCRKCSEPKPQPGYAHPPPVAAAPSGKGFKEGDWSCPACGDHQFERNQNCRKCGEPKPPQGPPVAAYSAHHPAYSAPLPVEYRAPPAAAGAPPASFKPGDWTCSNCGDHQFSRNESCRKCSMPKPQLSSNQIAMKPGDWICPNDSCADVQFARNGECRRCGTPKPDDRERSRGFKEGDWNCDECGDHQFARNATCRKCGAPKPGEAEDDEGPAAREPARDRGMKEGDWNCDECGDHQFAKNTACRKCGAPRPGEGGHDRGRSQTIRASSRQPEYASRGPSDRGGGRDKDFKDGDWSCASCGDHQFARNTTCRKCGEPRSDNDVDDGYAAPRPAPRAPENSRDFKDGDWQSKAGDWICPNPACKDLQNAEGVGLVGSLASVSLFSPMCHTLKPRAVAEYGKGAAPMDYMKGALHDYGIAAMPDYGRGGPYDYGKGGYAPPAYALPAYVPIPAYSAPPPAASGSGYKPGDWICPACGDHQFERNQSCRKCQGPKPSQNAAPAYEHPPPVAAVPSGKAFKEGDWSCPACGDHQFERNQNCRKCGEEKPPPAYDQIFPVAAAPSGKGFKEGDWSCPACGDHQFERNQNCRKCSEPKPPPGYAHPPPVAAAPSGKGFKEGDWSCPACGDHQFERNQNCRKCSVPKPQPGYAHPPPVAAAPSGKGFKEGDWSCPACGDHQFERNQSCRKCGEPKPPPGYAHPPPVAAAPSGKGFKEGDWSCPACGDHQFERNQSCRKCGEPKPPQGPVAAAYGVHHSAYSAPPPVDYRAPPAAAGAPPSSFKPGDWTCSNCGDHQFGRNESCRKCSTPKPQLSSN</sequence>
<dbReference type="GO" id="GO:0008270">
    <property type="term" value="F:zinc ion binding"/>
    <property type="evidence" value="ECO:0007669"/>
    <property type="project" value="UniProtKB-KW"/>
</dbReference>
<feature type="domain" description="RanBP2-type" evidence="6">
    <location>
        <begin position="620"/>
        <end position="649"/>
    </location>
</feature>
<feature type="region of interest" description="Disordered" evidence="5">
    <location>
        <begin position="163"/>
        <end position="189"/>
    </location>
</feature>
<feature type="compositionally biased region" description="Pro residues" evidence="5">
    <location>
        <begin position="532"/>
        <end position="544"/>
    </location>
</feature>
<evidence type="ECO:0000313" key="8">
    <source>
        <dbReference type="Proteomes" id="UP000626109"/>
    </source>
</evidence>
<feature type="region of interest" description="Disordered" evidence="5">
    <location>
        <begin position="26"/>
        <end position="73"/>
    </location>
</feature>
<feature type="compositionally biased region" description="Basic and acidic residues" evidence="5">
    <location>
        <begin position="44"/>
        <end position="73"/>
    </location>
</feature>
<feature type="domain" description="RanBP2-type" evidence="6">
    <location>
        <begin position="138"/>
        <end position="167"/>
    </location>
</feature>
<feature type="compositionally biased region" description="Basic and acidic residues" evidence="5">
    <location>
        <begin position="126"/>
        <end position="135"/>
    </location>
</feature>
<feature type="compositionally biased region" description="Polar residues" evidence="5">
    <location>
        <begin position="109"/>
        <end position="118"/>
    </location>
</feature>
<feature type="domain" description="RanBP2-type" evidence="6">
    <location>
        <begin position="1184"/>
        <end position="1213"/>
    </location>
</feature>
<feature type="domain" description="RanBP2-type" evidence="6">
    <location>
        <begin position="71"/>
        <end position="100"/>
    </location>
</feature>
<dbReference type="InterPro" id="IPR036443">
    <property type="entry name" value="Znf_RanBP2_sf"/>
</dbReference>
<gene>
    <name evidence="7" type="ORF">PGLA2088_LOCUS3798</name>
</gene>
<dbReference type="SUPFAM" id="SSF90209">
    <property type="entry name" value="Ran binding protein zinc finger-like"/>
    <property type="match status" value="22"/>
</dbReference>